<dbReference type="InterPro" id="IPR001173">
    <property type="entry name" value="Glyco_trans_2-like"/>
</dbReference>
<evidence type="ECO:0000259" key="2">
    <source>
        <dbReference type="Pfam" id="PF00535"/>
    </source>
</evidence>
<dbReference type="Gene3D" id="3.90.550.10">
    <property type="entry name" value="Spore Coat Polysaccharide Biosynthesis Protein SpsA, Chain A"/>
    <property type="match status" value="1"/>
</dbReference>
<sequence>MEIDVVLPCLDEEAALPWVLERMPAGCRPIVVDNGSTDGSVKVAARFGAQVVVEPRRGFGAACHAGLLAATGDIVAFMDADASLDPRQLPRVTEPVAAGDADLVLGRRITRSAGAWPPHARAANALLARRLRRRTGAGVHDLGPMRAARRDALLALGLSDRRFGYPLEMVLRAAAAGWRIAEAEVDYLPRAGRSKVTGTVRGTVRAIGDMRRVMRENA</sequence>
<organism evidence="3 4">
    <name type="scientific">Sphaerisporangium rhizosphaerae</name>
    <dbReference type="NCBI Taxonomy" id="2269375"/>
    <lineage>
        <taxon>Bacteria</taxon>
        <taxon>Bacillati</taxon>
        <taxon>Actinomycetota</taxon>
        <taxon>Actinomycetes</taxon>
        <taxon>Streptosporangiales</taxon>
        <taxon>Streptosporangiaceae</taxon>
        <taxon>Sphaerisporangium</taxon>
    </lineage>
</organism>
<reference evidence="4" key="1">
    <citation type="journal article" date="2019" name="Int. J. Syst. Evol. Microbiol.">
        <title>The Global Catalogue of Microorganisms (GCM) 10K type strain sequencing project: providing services to taxonomists for standard genome sequencing and annotation.</title>
        <authorList>
            <consortium name="The Broad Institute Genomics Platform"/>
            <consortium name="The Broad Institute Genome Sequencing Center for Infectious Disease"/>
            <person name="Wu L."/>
            <person name="Ma J."/>
        </authorList>
    </citation>
    <scope>NUCLEOTIDE SEQUENCE [LARGE SCALE GENOMIC DNA]</scope>
    <source>
        <strain evidence="4">CECT 7649</strain>
    </source>
</reference>
<dbReference type="Pfam" id="PF00535">
    <property type="entry name" value="Glycos_transf_2"/>
    <property type="match status" value="1"/>
</dbReference>
<proteinExistence type="inferred from homology"/>
<dbReference type="PANTHER" id="PTHR48090">
    <property type="entry name" value="UNDECAPRENYL-PHOSPHATE 4-DEOXY-4-FORMAMIDO-L-ARABINOSE TRANSFERASE-RELATED"/>
    <property type="match status" value="1"/>
</dbReference>
<evidence type="ECO:0000313" key="3">
    <source>
        <dbReference type="EMBL" id="MFC7382302.1"/>
    </source>
</evidence>
<dbReference type="RefSeq" id="WP_380825507.1">
    <property type="nucleotide sequence ID" value="NZ_JBHTCG010000004.1"/>
</dbReference>
<dbReference type="SUPFAM" id="SSF53448">
    <property type="entry name" value="Nucleotide-diphospho-sugar transferases"/>
    <property type="match status" value="1"/>
</dbReference>
<dbReference type="CDD" id="cd04179">
    <property type="entry name" value="DPM_DPG-synthase_like"/>
    <property type="match status" value="1"/>
</dbReference>
<comment type="caution">
    <text evidence="3">The sequence shown here is derived from an EMBL/GenBank/DDBJ whole genome shotgun (WGS) entry which is preliminary data.</text>
</comment>
<dbReference type="InterPro" id="IPR029044">
    <property type="entry name" value="Nucleotide-diphossugar_trans"/>
</dbReference>
<name>A0ABW2P012_9ACTN</name>
<dbReference type="PANTHER" id="PTHR48090:SF7">
    <property type="entry name" value="RFBJ PROTEIN"/>
    <property type="match status" value="1"/>
</dbReference>
<evidence type="ECO:0000313" key="4">
    <source>
        <dbReference type="Proteomes" id="UP001596496"/>
    </source>
</evidence>
<gene>
    <name evidence="3" type="ORF">ACFQSB_08815</name>
</gene>
<accession>A0ABW2P012</accession>
<protein>
    <submittedName>
        <fullName evidence="3">Glycosyltransferase family 2 protein</fullName>
    </submittedName>
</protein>
<comment type="similarity">
    <text evidence="1">Belongs to the glycosyltransferase 2 family.</text>
</comment>
<evidence type="ECO:0000256" key="1">
    <source>
        <dbReference type="ARBA" id="ARBA00006739"/>
    </source>
</evidence>
<feature type="domain" description="Glycosyltransferase 2-like" evidence="2">
    <location>
        <begin position="5"/>
        <end position="153"/>
    </location>
</feature>
<dbReference type="InterPro" id="IPR050256">
    <property type="entry name" value="Glycosyltransferase_2"/>
</dbReference>
<keyword evidence="4" id="KW-1185">Reference proteome</keyword>
<dbReference type="Proteomes" id="UP001596496">
    <property type="component" value="Unassembled WGS sequence"/>
</dbReference>
<dbReference type="EMBL" id="JBHTCG010000004">
    <property type="protein sequence ID" value="MFC7382302.1"/>
    <property type="molecule type" value="Genomic_DNA"/>
</dbReference>